<organism evidence="13 14">
    <name type="scientific">Emiliania huxleyi (strain CCMP1516)</name>
    <dbReference type="NCBI Taxonomy" id="280463"/>
    <lineage>
        <taxon>Eukaryota</taxon>
        <taxon>Haptista</taxon>
        <taxon>Haptophyta</taxon>
        <taxon>Prymnesiophyceae</taxon>
        <taxon>Isochrysidales</taxon>
        <taxon>Noelaerhabdaceae</taxon>
        <taxon>Emiliania</taxon>
    </lineage>
</organism>
<accession>A0A0D3K1M0</accession>
<evidence type="ECO:0000256" key="2">
    <source>
        <dbReference type="ARBA" id="ARBA00022448"/>
    </source>
</evidence>
<evidence type="ECO:0000256" key="4">
    <source>
        <dbReference type="ARBA" id="ARBA00022692"/>
    </source>
</evidence>
<keyword evidence="6" id="KW-0630">Potassium</keyword>
<evidence type="ECO:0000313" key="13">
    <source>
        <dbReference type="EnsemblProtists" id="EOD29655"/>
    </source>
</evidence>
<reference evidence="13" key="2">
    <citation type="submission" date="2024-10" db="UniProtKB">
        <authorList>
            <consortium name="EnsemblProtists"/>
        </authorList>
    </citation>
    <scope>IDENTIFICATION</scope>
</reference>
<evidence type="ECO:0000256" key="1">
    <source>
        <dbReference type="ARBA" id="ARBA00004141"/>
    </source>
</evidence>
<dbReference type="Pfam" id="PF00520">
    <property type="entry name" value="Ion_trans"/>
    <property type="match status" value="1"/>
</dbReference>
<feature type="domain" description="Ion transport" evidence="12">
    <location>
        <begin position="15"/>
        <end position="148"/>
    </location>
</feature>
<dbReference type="Proteomes" id="UP000013827">
    <property type="component" value="Unassembled WGS sequence"/>
</dbReference>
<dbReference type="EnsemblProtists" id="EOD29655">
    <property type="protein sequence ID" value="EOD29655"/>
    <property type="gene ID" value="EMIHUDRAFT_233743"/>
</dbReference>
<evidence type="ECO:0000256" key="11">
    <source>
        <dbReference type="SAM" id="Phobius"/>
    </source>
</evidence>
<keyword evidence="2" id="KW-0813">Transport</keyword>
<name>A0A0D3K1M0_EMIH1</name>
<evidence type="ECO:0000256" key="10">
    <source>
        <dbReference type="ARBA" id="ARBA00023303"/>
    </source>
</evidence>
<keyword evidence="8" id="KW-0406">Ion transport</keyword>
<dbReference type="GeneID" id="17274929"/>
<keyword evidence="7 11" id="KW-1133">Transmembrane helix</keyword>
<dbReference type="SUPFAM" id="SSF81324">
    <property type="entry name" value="Voltage-gated potassium channels"/>
    <property type="match status" value="1"/>
</dbReference>
<evidence type="ECO:0000256" key="8">
    <source>
        <dbReference type="ARBA" id="ARBA00023065"/>
    </source>
</evidence>
<evidence type="ECO:0000256" key="7">
    <source>
        <dbReference type="ARBA" id="ARBA00022989"/>
    </source>
</evidence>
<evidence type="ECO:0000256" key="5">
    <source>
        <dbReference type="ARBA" id="ARBA00022826"/>
    </source>
</evidence>
<dbReference type="Gene3D" id="1.10.287.70">
    <property type="match status" value="1"/>
</dbReference>
<evidence type="ECO:0000256" key="9">
    <source>
        <dbReference type="ARBA" id="ARBA00023136"/>
    </source>
</evidence>
<dbReference type="PANTHER" id="PTHR11537:SF254">
    <property type="entry name" value="POTASSIUM VOLTAGE-GATED CHANNEL PROTEIN SHAB"/>
    <property type="match status" value="1"/>
</dbReference>
<keyword evidence="5" id="KW-0631">Potassium channel</keyword>
<comment type="subcellular location">
    <subcellularLocation>
        <location evidence="1">Membrane</location>
        <topology evidence="1">Multi-pass membrane protein</topology>
    </subcellularLocation>
</comment>
<dbReference type="InterPro" id="IPR028325">
    <property type="entry name" value="VG_K_chnl"/>
</dbReference>
<evidence type="ECO:0000256" key="6">
    <source>
        <dbReference type="ARBA" id="ARBA00022958"/>
    </source>
</evidence>
<feature type="transmembrane region" description="Helical" evidence="11">
    <location>
        <begin position="121"/>
        <end position="143"/>
    </location>
</feature>
<keyword evidence="10" id="KW-0407">Ion channel</keyword>
<protein>
    <recommendedName>
        <fullName evidence="12">Ion transport domain-containing protein</fullName>
    </recommendedName>
</protein>
<evidence type="ECO:0000256" key="3">
    <source>
        <dbReference type="ARBA" id="ARBA00022538"/>
    </source>
</evidence>
<keyword evidence="4 11" id="KW-0812">Transmembrane</keyword>
<keyword evidence="9 11" id="KW-0472">Membrane</keyword>
<keyword evidence="3" id="KW-0633">Potassium transport</keyword>
<proteinExistence type="predicted"/>
<dbReference type="GO" id="GO:0005249">
    <property type="term" value="F:voltage-gated potassium channel activity"/>
    <property type="evidence" value="ECO:0007669"/>
    <property type="project" value="InterPro"/>
</dbReference>
<dbReference type="HOGENOM" id="CLU_1664007_0_0_1"/>
<sequence>MSRQVDRWVGNEPHNFFDVLEAVSCFVFSGEYCARIFSAAKDKRHLYSPVYYATTFFGIVDLLSFLPWYVQQASLALGLAGSSSDAAAVFRIFRLFRVLQLERFLTAFTLLDNVLRASADVLVATGLMALIIWVGGAALFFLFEQHNPNYRECDGTSLR</sequence>
<feature type="transmembrane region" description="Helical" evidence="11">
    <location>
        <begin position="50"/>
        <end position="69"/>
    </location>
</feature>
<dbReference type="AlphaFoldDB" id="A0A0D3K1M0"/>
<dbReference type="KEGG" id="ehx:EMIHUDRAFT_233743"/>
<dbReference type="RefSeq" id="XP_005782084.1">
    <property type="nucleotide sequence ID" value="XM_005782027.1"/>
</dbReference>
<reference evidence="14" key="1">
    <citation type="journal article" date="2013" name="Nature">
        <title>Pan genome of the phytoplankton Emiliania underpins its global distribution.</title>
        <authorList>
            <person name="Read B.A."/>
            <person name="Kegel J."/>
            <person name="Klute M.J."/>
            <person name="Kuo A."/>
            <person name="Lefebvre S.C."/>
            <person name="Maumus F."/>
            <person name="Mayer C."/>
            <person name="Miller J."/>
            <person name="Monier A."/>
            <person name="Salamov A."/>
            <person name="Young J."/>
            <person name="Aguilar M."/>
            <person name="Claverie J.M."/>
            <person name="Frickenhaus S."/>
            <person name="Gonzalez K."/>
            <person name="Herman E.K."/>
            <person name="Lin Y.C."/>
            <person name="Napier J."/>
            <person name="Ogata H."/>
            <person name="Sarno A.F."/>
            <person name="Shmutz J."/>
            <person name="Schroeder D."/>
            <person name="de Vargas C."/>
            <person name="Verret F."/>
            <person name="von Dassow P."/>
            <person name="Valentin K."/>
            <person name="Van de Peer Y."/>
            <person name="Wheeler G."/>
            <person name="Dacks J.B."/>
            <person name="Delwiche C.F."/>
            <person name="Dyhrman S.T."/>
            <person name="Glockner G."/>
            <person name="John U."/>
            <person name="Richards T."/>
            <person name="Worden A.Z."/>
            <person name="Zhang X."/>
            <person name="Grigoriev I.V."/>
            <person name="Allen A.E."/>
            <person name="Bidle K."/>
            <person name="Borodovsky M."/>
            <person name="Bowler C."/>
            <person name="Brownlee C."/>
            <person name="Cock J.M."/>
            <person name="Elias M."/>
            <person name="Gladyshev V.N."/>
            <person name="Groth M."/>
            <person name="Guda C."/>
            <person name="Hadaegh A."/>
            <person name="Iglesias-Rodriguez M.D."/>
            <person name="Jenkins J."/>
            <person name="Jones B.M."/>
            <person name="Lawson T."/>
            <person name="Leese F."/>
            <person name="Lindquist E."/>
            <person name="Lobanov A."/>
            <person name="Lomsadze A."/>
            <person name="Malik S.B."/>
            <person name="Marsh M.E."/>
            <person name="Mackinder L."/>
            <person name="Mock T."/>
            <person name="Mueller-Roeber B."/>
            <person name="Pagarete A."/>
            <person name="Parker M."/>
            <person name="Probert I."/>
            <person name="Quesneville H."/>
            <person name="Raines C."/>
            <person name="Rensing S.A."/>
            <person name="Riano-Pachon D.M."/>
            <person name="Richier S."/>
            <person name="Rokitta S."/>
            <person name="Shiraiwa Y."/>
            <person name="Soanes D.M."/>
            <person name="van der Giezen M."/>
            <person name="Wahlund T.M."/>
            <person name="Williams B."/>
            <person name="Wilson W."/>
            <person name="Wolfe G."/>
            <person name="Wurch L.L."/>
        </authorList>
    </citation>
    <scope>NUCLEOTIDE SEQUENCE</scope>
</reference>
<dbReference type="GO" id="GO:0008076">
    <property type="term" value="C:voltage-gated potassium channel complex"/>
    <property type="evidence" value="ECO:0007669"/>
    <property type="project" value="InterPro"/>
</dbReference>
<dbReference type="PANTHER" id="PTHR11537">
    <property type="entry name" value="VOLTAGE-GATED POTASSIUM CHANNEL"/>
    <property type="match status" value="1"/>
</dbReference>
<keyword evidence="14" id="KW-1185">Reference proteome</keyword>
<dbReference type="GO" id="GO:0001508">
    <property type="term" value="P:action potential"/>
    <property type="evidence" value="ECO:0007669"/>
    <property type="project" value="TreeGrafter"/>
</dbReference>
<dbReference type="InterPro" id="IPR005821">
    <property type="entry name" value="Ion_trans_dom"/>
</dbReference>
<evidence type="ECO:0000259" key="12">
    <source>
        <dbReference type="Pfam" id="PF00520"/>
    </source>
</evidence>
<evidence type="ECO:0000313" key="14">
    <source>
        <dbReference type="Proteomes" id="UP000013827"/>
    </source>
</evidence>
<dbReference type="PaxDb" id="2903-EOD29655"/>